<name>A0A2P5ASC0_PARAD</name>
<evidence type="ECO:0000256" key="1">
    <source>
        <dbReference type="SAM" id="SignalP"/>
    </source>
</evidence>
<feature type="signal peptide" evidence="1">
    <location>
        <begin position="1"/>
        <end position="18"/>
    </location>
</feature>
<reference evidence="3" key="1">
    <citation type="submission" date="2016-06" db="EMBL/GenBank/DDBJ databases">
        <title>Parallel loss of symbiosis genes in relatives of nitrogen-fixing non-legume Parasponia.</title>
        <authorList>
            <person name="Van Velzen R."/>
            <person name="Holmer R."/>
            <person name="Bu F."/>
            <person name="Rutten L."/>
            <person name="Van Zeijl A."/>
            <person name="Liu W."/>
            <person name="Santuari L."/>
            <person name="Cao Q."/>
            <person name="Sharma T."/>
            <person name="Shen D."/>
            <person name="Roswanjaya Y."/>
            <person name="Wardhani T."/>
            <person name="Kalhor M.S."/>
            <person name="Jansen J."/>
            <person name="Van den Hoogen J."/>
            <person name="Gungor B."/>
            <person name="Hartog M."/>
            <person name="Hontelez J."/>
            <person name="Verver J."/>
            <person name="Yang W.-C."/>
            <person name="Schijlen E."/>
            <person name="Repin R."/>
            <person name="Schilthuizen M."/>
            <person name="Schranz E."/>
            <person name="Heidstra R."/>
            <person name="Miyata K."/>
            <person name="Fedorova E."/>
            <person name="Kohlen W."/>
            <person name="Bisseling T."/>
            <person name="Smit S."/>
            <person name="Geurts R."/>
        </authorList>
    </citation>
    <scope>NUCLEOTIDE SEQUENCE [LARGE SCALE GENOMIC DNA]</scope>
    <source>
        <strain evidence="3">cv. WU1-14</strain>
    </source>
</reference>
<keyword evidence="1" id="KW-0732">Signal</keyword>
<sequence length="67" mass="7410">MLLFLIINATLLTCRILGRLAIIRCDLLSHSPPAKKSCAVPGLGLGFDLLFRRDVLCGLKSYVRSHE</sequence>
<organism evidence="2 3">
    <name type="scientific">Parasponia andersonii</name>
    <name type="common">Sponia andersonii</name>
    <dbReference type="NCBI Taxonomy" id="3476"/>
    <lineage>
        <taxon>Eukaryota</taxon>
        <taxon>Viridiplantae</taxon>
        <taxon>Streptophyta</taxon>
        <taxon>Embryophyta</taxon>
        <taxon>Tracheophyta</taxon>
        <taxon>Spermatophyta</taxon>
        <taxon>Magnoliopsida</taxon>
        <taxon>eudicotyledons</taxon>
        <taxon>Gunneridae</taxon>
        <taxon>Pentapetalae</taxon>
        <taxon>rosids</taxon>
        <taxon>fabids</taxon>
        <taxon>Rosales</taxon>
        <taxon>Cannabaceae</taxon>
        <taxon>Parasponia</taxon>
    </lineage>
</organism>
<evidence type="ECO:0000313" key="3">
    <source>
        <dbReference type="Proteomes" id="UP000237105"/>
    </source>
</evidence>
<evidence type="ECO:0000313" key="2">
    <source>
        <dbReference type="EMBL" id="PON39432.1"/>
    </source>
</evidence>
<gene>
    <name evidence="2" type="ORF">PanWU01x14_305020</name>
</gene>
<protein>
    <recommendedName>
        <fullName evidence="4">Secreted protein</fullName>
    </recommendedName>
</protein>
<keyword evidence="3" id="KW-1185">Reference proteome</keyword>
<dbReference type="EMBL" id="JXTB01000466">
    <property type="protein sequence ID" value="PON39432.1"/>
    <property type="molecule type" value="Genomic_DNA"/>
</dbReference>
<feature type="chain" id="PRO_5015176305" description="Secreted protein" evidence="1">
    <location>
        <begin position="19"/>
        <end position="67"/>
    </location>
</feature>
<dbReference type="Proteomes" id="UP000237105">
    <property type="component" value="Unassembled WGS sequence"/>
</dbReference>
<accession>A0A2P5ASC0</accession>
<proteinExistence type="predicted"/>
<comment type="caution">
    <text evidence="2">The sequence shown here is derived from an EMBL/GenBank/DDBJ whole genome shotgun (WGS) entry which is preliminary data.</text>
</comment>
<dbReference type="AlphaFoldDB" id="A0A2P5ASC0"/>
<evidence type="ECO:0008006" key="4">
    <source>
        <dbReference type="Google" id="ProtNLM"/>
    </source>
</evidence>